<sequence>MKPFSPDSRYPWLWLVGGIALLLSTLAQAGPACPNWVETASGSVFNVAALIADAGSAEFALARVKRALSKVEAGGGCAIFRDRPACDETMTLAKKAITALEACSTSPAVSIDPENSAQR</sequence>
<dbReference type="Proteomes" id="UP000054977">
    <property type="component" value="Unassembled WGS sequence"/>
</dbReference>
<organism evidence="1 2">
    <name type="scientific">Caballeronia humi</name>
    <dbReference type="NCBI Taxonomy" id="326474"/>
    <lineage>
        <taxon>Bacteria</taxon>
        <taxon>Pseudomonadati</taxon>
        <taxon>Pseudomonadota</taxon>
        <taxon>Betaproteobacteria</taxon>
        <taxon>Burkholderiales</taxon>
        <taxon>Burkholderiaceae</taxon>
        <taxon>Caballeronia</taxon>
    </lineage>
</organism>
<keyword evidence="2" id="KW-1185">Reference proteome</keyword>
<comment type="caution">
    <text evidence="1">The sequence shown here is derived from an EMBL/GenBank/DDBJ whole genome shotgun (WGS) entry which is preliminary data.</text>
</comment>
<dbReference type="AlphaFoldDB" id="A0A158IH20"/>
<protein>
    <submittedName>
        <fullName evidence="1">Uncharacterized protein</fullName>
    </submittedName>
</protein>
<proteinExistence type="predicted"/>
<dbReference type="RefSeq" id="WP_235007738.1">
    <property type="nucleotide sequence ID" value="NZ_FCNW02000033.1"/>
</dbReference>
<evidence type="ECO:0000313" key="1">
    <source>
        <dbReference type="EMBL" id="SAL55868.1"/>
    </source>
</evidence>
<dbReference type="EMBL" id="FCNW02000033">
    <property type="protein sequence ID" value="SAL55868.1"/>
    <property type="molecule type" value="Genomic_DNA"/>
</dbReference>
<gene>
    <name evidence="1" type="ORF">AWB65_04813</name>
</gene>
<name>A0A158IH20_9BURK</name>
<reference evidence="1" key="1">
    <citation type="submission" date="2016-01" db="EMBL/GenBank/DDBJ databases">
        <authorList>
            <person name="Peeters C."/>
        </authorList>
    </citation>
    <scope>NUCLEOTIDE SEQUENCE [LARGE SCALE GENOMIC DNA]</scope>
    <source>
        <strain evidence="1">LMG 22934</strain>
    </source>
</reference>
<evidence type="ECO:0000313" key="2">
    <source>
        <dbReference type="Proteomes" id="UP000054977"/>
    </source>
</evidence>
<accession>A0A158IH20</accession>